<dbReference type="Proteomes" id="UP001482620">
    <property type="component" value="Unassembled WGS sequence"/>
</dbReference>
<dbReference type="EMBL" id="JAHRIQ010082312">
    <property type="protein sequence ID" value="MEQ2247958.1"/>
    <property type="molecule type" value="Genomic_DNA"/>
</dbReference>
<sequence>MMQDMRVQNKTKFQKKRKPGRQPLNNQLTELDMTKVKEVEAADCMISCMSSTALRINLLFHKPKAILINRLIVRDLLLLTLQNFTLKMQTLPSTCVVPQRSVLLSHLFFILILHLDHLRIICTLT</sequence>
<accession>A0ABV0UVD6</accession>
<keyword evidence="3" id="KW-1185">Reference proteome</keyword>
<protein>
    <submittedName>
        <fullName evidence="2">Uncharacterized protein</fullName>
    </submittedName>
</protein>
<name>A0ABV0UVD6_9TELE</name>
<evidence type="ECO:0000256" key="1">
    <source>
        <dbReference type="SAM" id="MobiDB-lite"/>
    </source>
</evidence>
<reference evidence="2 3" key="1">
    <citation type="submission" date="2021-06" db="EMBL/GenBank/DDBJ databases">
        <authorList>
            <person name="Palmer J.M."/>
        </authorList>
    </citation>
    <scope>NUCLEOTIDE SEQUENCE [LARGE SCALE GENOMIC DNA]</scope>
    <source>
        <strain evidence="3">if_2019</strain>
        <tissue evidence="2">Muscle</tissue>
    </source>
</reference>
<organism evidence="2 3">
    <name type="scientific">Ilyodon furcidens</name>
    <name type="common">goldbreast splitfin</name>
    <dbReference type="NCBI Taxonomy" id="33524"/>
    <lineage>
        <taxon>Eukaryota</taxon>
        <taxon>Metazoa</taxon>
        <taxon>Chordata</taxon>
        <taxon>Craniata</taxon>
        <taxon>Vertebrata</taxon>
        <taxon>Euteleostomi</taxon>
        <taxon>Actinopterygii</taxon>
        <taxon>Neopterygii</taxon>
        <taxon>Teleostei</taxon>
        <taxon>Neoteleostei</taxon>
        <taxon>Acanthomorphata</taxon>
        <taxon>Ovalentaria</taxon>
        <taxon>Atherinomorphae</taxon>
        <taxon>Cyprinodontiformes</taxon>
        <taxon>Goodeidae</taxon>
        <taxon>Ilyodon</taxon>
    </lineage>
</organism>
<comment type="caution">
    <text evidence="2">The sequence shown here is derived from an EMBL/GenBank/DDBJ whole genome shotgun (WGS) entry which is preliminary data.</text>
</comment>
<feature type="region of interest" description="Disordered" evidence="1">
    <location>
        <begin position="1"/>
        <end position="26"/>
    </location>
</feature>
<gene>
    <name evidence="2" type="ORF">ILYODFUR_014411</name>
</gene>
<feature type="compositionally biased region" description="Polar residues" evidence="1">
    <location>
        <begin position="1"/>
        <end position="11"/>
    </location>
</feature>
<proteinExistence type="predicted"/>
<evidence type="ECO:0000313" key="2">
    <source>
        <dbReference type="EMBL" id="MEQ2247958.1"/>
    </source>
</evidence>
<evidence type="ECO:0000313" key="3">
    <source>
        <dbReference type="Proteomes" id="UP001482620"/>
    </source>
</evidence>